<dbReference type="InterPro" id="IPR051332">
    <property type="entry name" value="Fosfomycin_Res_Enzymes"/>
</dbReference>
<protein>
    <submittedName>
        <fullName evidence="1">Glyoxalase/bleomycin resistance protein/dioxygenase</fullName>
    </submittedName>
</protein>
<keyword evidence="2" id="KW-1185">Reference proteome</keyword>
<dbReference type="InterPro" id="IPR004360">
    <property type="entry name" value="Glyas_Fos-R_dOase_dom"/>
</dbReference>
<organism evidence="1 2">
    <name type="scientific">Burkholderia ambifaria (strain ATCC BAA-244 / DSM 16087 / CCUG 44356 / LMG 19182 / AMMD)</name>
    <name type="common">Burkholderia cepacia (strain AMMD)</name>
    <dbReference type="NCBI Taxonomy" id="339670"/>
    <lineage>
        <taxon>Bacteria</taxon>
        <taxon>Pseudomonadati</taxon>
        <taxon>Pseudomonadota</taxon>
        <taxon>Betaproteobacteria</taxon>
        <taxon>Burkholderiales</taxon>
        <taxon>Burkholderiaceae</taxon>
        <taxon>Burkholderia</taxon>
        <taxon>Burkholderia cepacia complex</taxon>
    </lineage>
</organism>
<dbReference type="eggNOG" id="ENOG5030EZF">
    <property type="taxonomic scope" value="Bacteria"/>
</dbReference>
<proteinExistence type="predicted"/>
<dbReference type="KEGG" id="bam:Bamb_1624"/>
<name>Q0BF91_BURCM</name>
<dbReference type="GeneID" id="93086163"/>
<dbReference type="InterPro" id="IPR029068">
    <property type="entry name" value="Glyas_Bleomycin-R_OHBP_Dase"/>
</dbReference>
<dbReference type="Proteomes" id="UP000000662">
    <property type="component" value="Chromosome 1"/>
</dbReference>
<dbReference type="PATRIC" id="fig|339670.21.peg.3339"/>
<dbReference type="Pfam" id="PF00903">
    <property type="entry name" value="Glyoxalase"/>
    <property type="match status" value="1"/>
</dbReference>
<dbReference type="CDD" id="cd06587">
    <property type="entry name" value="VOC"/>
    <property type="match status" value="1"/>
</dbReference>
<dbReference type="AlphaFoldDB" id="Q0BF91"/>
<reference evidence="1" key="1">
    <citation type="submission" date="2009-01" db="EMBL/GenBank/DDBJ databases">
        <title>Complete sequence of Chromosome 1 of Burkholderia cepacia AMMD.</title>
        <authorList>
            <consortium name="US DOE Joint Genome Institute"/>
            <person name="Copeland A."/>
            <person name="Lucas S."/>
            <person name="Lapidus A."/>
            <person name="Barry K."/>
            <person name="Detter J.C."/>
            <person name="Glavina del Rio T."/>
            <person name="Hammon N."/>
            <person name="Israni S."/>
            <person name="Pitluck S."/>
            <person name="Bruce D."/>
            <person name="Chain P."/>
            <person name="Malfatti S."/>
            <person name="Shin M."/>
            <person name="Vergez L."/>
            <person name="Schmutz J."/>
            <person name="Larimer F."/>
            <person name="Land M."/>
            <person name="Hauser L."/>
            <person name="Kyrpides N."/>
            <person name="Kim E."/>
            <person name="Parke J."/>
            <person name="Coenye T."/>
            <person name="Konstantinidis K."/>
            <person name="Ramette A."/>
            <person name="Tiedje J."/>
            <person name="Richardson P."/>
        </authorList>
    </citation>
    <scope>NUCLEOTIDE SEQUENCE [LARGE SCALE GENOMIC DNA]</scope>
    <source>
        <strain evidence="1">AMMD</strain>
    </source>
</reference>
<dbReference type="PROSITE" id="PS51819">
    <property type="entry name" value="VOC"/>
    <property type="match status" value="1"/>
</dbReference>
<sequence>MLVFELINLDASAADAERLTCTLSAQCTAAGYSLRPPQTDGCVPDGVFMLSRSASTAAHSECGRPAGRTAAAQIRIDATGHAAEAPAIWPGSNVGAFCYPFALVLKTADASPEVARDWLASFATFTACIKMWRRLRDAAEQCRPLELRVNHVNILARDLTRSVDFYRRILGASYCYNLGPKKVVMELNGFDLFIEQANTVAYPPGYHIGVRADPEGVKTIAARVEAGGGIRVVKGNGPAPGYHVGPDRVRTAFYFQDPDGLEIEVYSPEIEMLESNPQLISQHLP</sequence>
<dbReference type="GO" id="GO:0051213">
    <property type="term" value="F:dioxygenase activity"/>
    <property type="evidence" value="ECO:0007669"/>
    <property type="project" value="UniProtKB-KW"/>
</dbReference>
<dbReference type="RefSeq" id="WP_011656909.1">
    <property type="nucleotide sequence ID" value="NC_008390.1"/>
</dbReference>
<gene>
    <name evidence="1" type="ordered locus">Bamb_1624</name>
</gene>
<dbReference type="InterPro" id="IPR037523">
    <property type="entry name" value="VOC_core"/>
</dbReference>
<dbReference type="Gene3D" id="3.10.180.10">
    <property type="entry name" value="2,3-Dihydroxybiphenyl 1,2-Dioxygenase, domain 1"/>
    <property type="match status" value="1"/>
</dbReference>
<evidence type="ECO:0000313" key="2">
    <source>
        <dbReference type="Proteomes" id="UP000000662"/>
    </source>
</evidence>
<accession>Q0BF91</accession>
<dbReference type="PANTHER" id="PTHR36113">
    <property type="entry name" value="LYASE, PUTATIVE-RELATED-RELATED"/>
    <property type="match status" value="1"/>
</dbReference>
<evidence type="ECO:0000313" key="1">
    <source>
        <dbReference type="EMBL" id="ABI87182.1"/>
    </source>
</evidence>
<dbReference type="SUPFAM" id="SSF54593">
    <property type="entry name" value="Glyoxalase/Bleomycin resistance protein/Dihydroxybiphenyl dioxygenase"/>
    <property type="match status" value="1"/>
</dbReference>
<dbReference type="EMBL" id="CP000440">
    <property type="protein sequence ID" value="ABI87182.1"/>
    <property type="molecule type" value="Genomic_DNA"/>
</dbReference>
<dbReference type="PANTHER" id="PTHR36113:SF3">
    <property type="entry name" value="SLL5075 PROTEIN"/>
    <property type="match status" value="1"/>
</dbReference>